<evidence type="ECO:0000313" key="2">
    <source>
        <dbReference type="EMBL" id="CAB9523747.1"/>
    </source>
</evidence>
<accession>A0A9N8EL30</accession>
<dbReference type="InterPro" id="IPR029044">
    <property type="entry name" value="Nucleotide-diphossugar_trans"/>
</dbReference>
<dbReference type="Gene3D" id="3.90.550.10">
    <property type="entry name" value="Spore Coat Polysaccharide Biosynthesis Protein SpsA, Chain A"/>
    <property type="match status" value="1"/>
</dbReference>
<comment type="caution">
    <text evidence="2">The sequence shown here is derived from an EMBL/GenBank/DDBJ whole genome shotgun (WGS) entry which is preliminary data.</text>
</comment>
<dbReference type="InterPro" id="IPR050587">
    <property type="entry name" value="GNT1/Glycosyltrans_8"/>
</dbReference>
<dbReference type="EMBL" id="CAICTM010001449">
    <property type="protein sequence ID" value="CAB9523747.1"/>
    <property type="molecule type" value="Genomic_DNA"/>
</dbReference>
<protein>
    <submittedName>
        <fullName evidence="2">Uncharacterized protein</fullName>
    </submittedName>
</protein>
<keyword evidence="1" id="KW-0472">Membrane</keyword>
<keyword evidence="1" id="KW-0812">Transmembrane</keyword>
<proteinExistence type="predicted"/>
<keyword evidence="1" id="KW-1133">Transmembrane helix</keyword>
<evidence type="ECO:0000313" key="3">
    <source>
        <dbReference type="Proteomes" id="UP001153069"/>
    </source>
</evidence>
<name>A0A9N8EL30_9STRA</name>
<sequence length="498" mass="55714">MATASPKGKKARARLNSRIRIFAILWFVLVAVTLVCLVFLFRNVMNYSSADEPPSSGGLLFSIHAGKKGDFVRHYVHDLMSKNNKDPARQASEVVDNNPQQANSNNLVGATLPRPNPEEAVTVAYAVSVTGCGADPLTEGAAVLKHSIHRASIRGDMGGRYNYKMYAIYHPKAIACAKTLEALGYELLERETFVKVSEIQGEFLRNNIEKNGCCGEKEFIKLEAYTLIQHPIVVHLDLDVLVLRPLDNLFDVMMASEHNKGADVPLDLSHIEPMYPPKDGGLVPHQVNAFFTRDYNMVSSKKKYKPVQGGFLVLRPSMDVYNEFKSIALKGDFRSSGGWGGIVGPFYGAMTFQGIMPYFYDVLHPGQAVELNRCVVNNMADNPRDKKTVNDVVHGNCRTGKDECEDCRTRDIEQVLTTHYTLCQKPWICIPHDQNMIQHRLCRKLHHEWFRIRSELEASWGRSGSGAGEWQKDQFMGYCKQPGNKGYLPIATPYGVAA</sequence>
<keyword evidence="3" id="KW-1185">Reference proteome</keyword>
<feature type="transmembrane region" description="Helical" evidence="1">
    <location>
        <begin position="21"/>
        <end position="41"/>
    </location>
</feature>
<reference evidence="2" key="1">
    <citation type="submission" date="2020-06" db="EMBL/GenBank/DDBJ databases">
        <authorList>
            <consortium name="Plant Systems Biology data submission"/>
        </authorList>
    </citation>
    <scope>NUCLEOTIDE SEQUENCE</scope>
    <source>
        <strain evidence="2">D6</strain>
    </source>
</reference>
<organism evidence="2 3">
    <name type="scientific">Seminavis robusta</name>
    <dbReference type="NCBI Taxonomy" id="568900"/>
    <lineage>
        <taxon>Eukaryota</taxon>
        <taxon>Sar</taxon>
        <taxon>Stramenopiles</taxon>
        <taxon>Ochrophyta</taxon>
        <taxon>Bacillariophyta</taxon>
        <taxon>Bacillariophyceae</taxon>
        <taxon>Bacillariophycidae</taxon>
        <taxon>Naviculales</taxon>
        <taxon>Naviculaceae</taxon>
        <taxon>Seminavis</taxon>
    </lineage>
</organism>
<dbReference type="SUPFAM" id="SSF53448">
    <property type="entry name" value="Nucleotide-diphospho-sugar transferases"/>
    <property type="match status" value="1"/>
</dbReference>
<dbReference type="PANTHER" id="PTHR11183">
    <property type="entry name" value="GLYCOGENIN SUBFAMILY MEMBER"/>
    <property type="match status" value="1"/>
</dbReference>
<dbReference type="AlphaFoldDB" id="A0A9N8EL30"/>
<gene>
    <name evidence="2" type="ORF">SEMRO_1451_G273861.1</name>
</gene>
<dbReference type="Proteomes" id="UP001153069">
    <property type="component" value="Unassembled WGS sequence"/>
</dbReference>
<dbReference type="OrthoDB" id="2014201at2759"/>
<evidence type="ECO:0000256" key="1">
    <source>
        <dbReference type="SAM" id="Phobius"/>
    </source>
</evidence>